<evidence type="ECO:0000259" key="4">
    <source>
        <dbReference type="Pfam" id="PF07727"/>
    </source>
</evidence>
<dbReference type="GO" id="GO:0003676">
    <property type="term" value="F:nucleic acid binding"/>
    <property type="evidence" value="ECO:0007669"/>
    <property type="project" value="InterPro"/>
</dbReference>
<dbReference type="Gene3D" id="3.30.420.10">
    <property type="entry name" value="Ribonuclease H-like superfamily/Ribonuclease H"/>
    <property type="match status" value="1"/>
</dbReference>
<comment type="caution">
    <text evidence="5">The sequence shown here is derived from an EMBL/GenBank/DDBJ whole genome shotgun (WGS) entry which is preliminary data.</text>
</comment>
<feature type="domain" description="Reverse transcriptase Ty1/copia-type" evidence="4">
    <location>
        <begin position="241"/>
        <end position="306"/>
    </location>
</feature>
<dbReference type="InterPro" id="IPR036397">
    <property type="entry name" value="RNaseH_sf"/>
</dbReference>
<dbReference type="PANTHER" id="PTHR42648:SF32">
    <property type="entry name" value="RIBONUCLEASE H-LIKE DOMAIN, GAG-PRE-INTEGRASE DOMAIN PROTEIN-RELATED"/>
    <property type="match status" value="1"/>
</dbReference>
<keyword evidence="2" id="KW-0378">Hydrolase</keyword>
<dbReference type="GO" id="GO:0046872">
    <property type="term" value="F:metal ion binding"/>
    <property type="evidence" value="ECO:0007669"/>
    <property type="project" value="UniProtKB-KW"/>
</dbReference>
<evidence type="ECO:0000313" key="5">
    <source>
        <dbReference type="EMBL" id="GEU60028.1"/>
    </source>
</evidence>
<dbReference type="PANTHER" id="PTHR42648">
    <property type="entry name" value="TRANSPOSASE, PUTATIVE-RELATED"/>
    <property type="match status" value="1"/>
</dbReference>
<feature type="compositionally biased region" description="Basic and acidic residues" evidence="3">
    <location>
        <begin position="74"/>
        <end position="86"/>
    </location>
</feature>
<feature type="region of interest" description="Disordered" evidence="3">
    <location>
        <begin position="58"/>
        <end position="86"/>
    </location>
</feature>
<keyword evidence="1" id="KW-0479">Metal-binding</keyword>
<feature type="region of interest" description="Disordered" evidence="3">
    <location>
        <begin position="104"/>
        <end position="137"/>
    </location>
</feature>
<dbReference type="EMBL" id="BKCJ010004269">
    <property type="protein sequence ID" value="GEU60028.1"/>
    <property type="molecule type" value="Genomic_DNA"/>
</dbReference>
<dbReference type="InterPro" id="IPR039537">
    <property type="entry name" value="Retrotran_Ty1/copia-like"/>
</dbReference>
<proteinExistence type="predicted"/>
<dbReference type="GO" id="GO:0016787">
    <property type="term" value="F:hydrolase activity"/>
    <property type="evidence" value="ECO:0007669"/>
    <property type="project" value="UniProtKB-KW"/>
</dbReference>
<dbReference type="AlphaFoldDB" id="A0A6L2LEF8"/>
<feature type="compositionally biased region" description="Polar residues" evidence="3">
    <location>
        <begin position="106"/>
        <end position="131"/>
    </location>
</feature>
<sequence length="331" mass="37901">MNELCEMKGIRREFIVARTIQQNGIAERKNKTLIKTSRTMLADSKLPTTFWAENKKYLSSKKGERSSGSSKKGNKNDQGKDFRDQEEVLRKQCEQEFKRLFGQRDAANTNSTNRLNTVSSPVNAASSSFTTIDPGRDRAHNNEFESIGSIHVNAATLPNVNLLTDPLMPDLEDTVDLQDTRIFSGAYDDEVEGAMADLNNLELTTIAKPKKVNQALTDPSWLEAMQDELLQFRLQKKRRCMCQPPVFEDPHFPDKVFKVEKALYGLHQAPRAWYETLSIYLLENRFRREIIAKTLFIKKDKGDILINAQEVSNEFYWGAYFLLRVAGHAER</sequence>
<evidence type="ECO:0000256" key="2">
    <source>
        <dbReference type="ARBA" id="ARBA00022801"/>
    </source>
</evidence>
<evidence type="ECO:0000256" key="3">
    <source>
        <dbReference type="SAM" id="MobiDB-lite"/>
    </source>
</evidence>
<organism evidence="5">
    <name type="scientific">Tanacetum cinerariifolium</name>
    <name type="common">Dalmatian daisy</name>
    <name type="synonym">Chrysanthemum cinerariifolium</name>
    <dbReference type="NCBI Taxonomy" id="118510"/>
    <lineage>
        <taxon>Eukaryota</taxon>
        <taxon>Viridiplantae</taxon>
        <taxon>Streptophyta</taxon>
        <taxon>Embryophyta</taxon>
        <taxon>Tracheophyta</taxon>
        <taxon>Spermatophyta</taxon>
        <taxon>Magnoliopsida</taxon>
        <taxon>eudicotyledons</taxon>
        <taxon>Gunneridae</taxon>
        <taxon>Pentapetalae</taxon>
        <taxon>asterids</taxon>
        <taxon>campanulids</taxon>
        <taxon>Asterales</taxon>
        <taxon>Asteraceae</taxon>
        <taxon>Asteroideae</taxon>
        <taxon>Anthemideae</taxon>
        <taxon>Anthemidinae</taxon>
        <taxon>Tanacetum</taxon>
    </lineage>
</organism>
<accession>A0A6L2LEF8</accession>
<dbReference type="InterPro" id="IPR013103">
    <property type="entry name" value="RVT_2"/>
</dbReference>
<name>A0A6L2LEF8_TANCI</name>
<gene>
    <name evidence="5" type="ORF">Tci_032006</name>
</gene>
<dbReference type="Pfam" id="PF07727">
    <property type="entry name" value="RVT_2"/>
    <property type="match status" value="1"/>
</dbReference>
<dbReference type="SUPFAM" id="SSF53098">
    <property type="entry name" value="Ribonuclease H-like"/>
    <property type="match status" value="1"/>
</dbReference>
<protein>
    <submittedName>
        <fullName evidence="5">Putative ribonuclease H-like domain-containing protein</fullName>
    </submittedName>
</protein>
<evidence type="ECO:0000256" key="1">
    <source>
        <dbReference type="ARBA" id="ARBA00022723"/>
    </source>
</evidence>
<dbReference type="InterPro" id="IPR012337">
    <property type="entry name" value="RNaseH-like_sf"/>
</dbReference>
<reference evidence="5" key="1">
    <citation type="journal article" date="2019" name="Sci. Rep.">
        <title>Draft genome of Tanacetum cinerariifolium, the natural source of mosquito coil.</title>
        <authorList>
            <person name="Yamashiro T."/>
            <person name="Shiraishi A."/>
            <person name="Satake H."/>
            <person name="Nakayama K."/>
        </authorList>
    </citation>
    <scope>NUCLEOTIDE SEQUENCE</scope>
</reference>